<proteinExistence type="inferred from homology"/>
<dbReference type="Gene3D" id="3.10.580.10">
    <property type="entry name" value="CBS-domain"/>
    <property type="match status" value="1"/>
</dbReference>
<dbReference type="Gene3D" id="3.30.465.10">
    <property type="match status" value="1"/>
</dbReference>
<evidence type="ECO:0000256" key="8">
    <source>
        <dbReference type="ARBA" id="ARBA00023122"/>
    </source>
</evidence>
<dbReference type="GeneID" id="83544968"/>
<evidence type="ECO:0000313" key="19">
    <source>
        <dbReference type="EMBL" id="MDP8174314.1"/>
    </source>
</evidence>
<dbReference type="InterPro" id="IPR044751">
    <property type="entry name" value="Ion_transp-like_CBS"/>
</dbReference>
<dbReference type="InterPro" id="IPR046342">
    <property type="entry name" value="CBS_dom_sf"/>
</dbReference>
<accession>A0A1H7ZEZ2</accession>
<evidence type="ECO:0000256" key="6">
    <source>
        <dbReference type="ARBA" id="ARBA00022737"/>
    </source>
</evidence>
<dbReference type="EMBL" id="JASAVS010000025">
    <property type="protein sequence ID" value="MDP8086178.1"/>
    <property type="molecule type" value="Genomic_DNA"/>
</dbReference>
<dbReference type="PANTHER" id="PTHR22777:SF16">
    <property type="entry name" value="POLYAMINE EXPORT PROTEIN"/>
    <property type="match status" value="1"/>
</dbReference>
<evidence type="ECO:0000256" key="5">
    <source>
        <dbReference type="ARBA" id="ARBA00022692"/>
    </source>
</evidence>
<feature type="transmembrane region" description="Helical" evidence="15">
    <location>
        <begin position="149"/>
        <end position="173"/>
    </location>
</feature>
<evidence type="ECO:0000256" key="12">
    <source>
        <dbReference type="ARBA" id="ARBA00039818"/>
    </source>
</evidence>
<dbReference type="EMBL" id="FOBN01000024">
    <property type="protein sequence ID" value="SEM56098.1"/>
    <property type="molecule type" value="Genomic_DNA"/>
</dbReference>
<evidence type="ECO:0000256" key="7">
    <source>
        <dbReference type="ARBA" id="ARBA00022989"/>
    </source>
</evidence>
<keyword evidence="22" id="KW-1185">Reference proteome</keyword>
<evidence type="ECO:0000259" key="16">
    <source>
        <dbReference type="PROSITE" id="PS51371"/>
    </source>
</evidence>
<evidence type="ECO:0000256" key="11">
    <source>
        <dbReference type="ARBA" id="ARBA00038280"/>
    </source>
</evidence>
<keyword evidence="8 13" id="KW-0129">CBS domain</keyword>
<keyword evidence="9 14" id="KW-0472">Membrane</keyword>
<evidence type="ECO:0000259" key="17">
    <source>
        <dbReference type="PROSITE" id="PS51846"/>
    </source>
</evidence>
<dbReference type="EMBL" id="JASAYT010000005">
    <property type="protein sequence ID" value="MDP8174314.1"/>
    <property type="molecule type" value="Genomic_DNA"/>
</dbReference>
<dbReference type="CDD" id="cd04590">
    <property type="entry name" value="CBS_pair_CorC_HlyC_assoc"/>
    <property type="match status" value="1"/>
</dbReference>
<feature type="domain" description="CBS" evidence="16">
    <location>
        <begin position="287"/>
        <end position="347"/>
    </location>
</feature>
<reference evidence="19" key="4">
    <citation type="journal article" date="2023" name="Front. Microbiol.">
        <title>Phylogeography and host specificity of Pasteurellaceae pathogenic to sea-farmed fish in the north-east Atlantic.</title>
        <authorList>
            <person name="Gulla S."/>
            <person name="Colquhoun D.J."/>
            <person name="Olsen A.B."/>
            <person name="Spilsberg B."/>
            <person name="Lagesen K."/>
            <person name="Aakesson C.P."/>
            <person name="Strom S."/>
            <person name="Manji F."/>
            <person name="Birkbeck T.H."/>
            <person name="Nilsen H.K."/>
        </authorList>
    </citation>
    <scope>NUCLEOTIDE SEQUENCE</scope>
    <source>
        <strain evidence="19">98B1</strain>
    </source>
</reference>
<dbReference type="PROSITE" id="PS51371">
    <property type="entry name" value="CBS"/>
    <property type="match status" value="2"/>
</dbReference>
<evidence type="ECO:0000256" key="9">
    <source>
        <dbReference type="ARBA" id="ARBA00023136"/>
    </source>
</evidence>
<dbReference type="InterPro" id="IPR002550">
    <property type="entry name" value="CNNM"/>
</dbReference>
<dbReference type="InterPro" id="IPR000644">
    <property type="entry name" value="CBS_dom"/>
</dbReference>
<feature type="domain" description="CBS" evidence="16">
    <location>
        <begin position="224"/>
        <end position="284"/>
    </location>
</feature>
<dbReference type="GO" id="GO:0050660">
    <property type="term" value="F:flavin adenine dinucleotide binding"/>
    <property type="evidence" value="ECO:0007669"/>
    <property type="project" value="InterPro"/>
</dbReference>
<keyword evidence="6" id="KW-0677">Repeat</keyword>
<feature type="transmembrane region" description="Helical" evidence="15">
    <location>
        <begin position="64"/>
        <end position="84"/>
    </location>
</feature>
<dbReference type="InterPro" id="IPR036318">
    <property type="entry name" value="FAD-bd_PCMH-like_sf"/>
</dbReference>
<evidence type="ECO:0000256" key="14">
    <source>
        <dbReference type="PROSITE-ProRule" id="PRU01193"/>
    </source>
</evidence>
<keyword evidence="7 14" id="KW-1133">Transmembrane helix</keyword>
<dbReference type="Proteomes" id="UP001231736">
    <property type="component" value="Unassembled WGS sequence"/>
</dbReference>
<gene>
    <name evidence="18" type="ORF">QJT92_09640</name>
    <name evidence="19" type="ORF">QJU97_02430</name>
    <name evidence="20" type="ORF">SAMN05444853_12425</name>
</gene>
<dbReference type="Proteomes" id="UP001224812">
    <property type="component" value="Unassembled WGS sequence"/>
</dbReference>
<evidence type="ECO:0000313" key="20">
    <source>
        <dbReference type="EMBL" id="SEM56098.1"/>
    </source>
</evidence>
<dbReference type="PANTHER" id="PTHR22777">
    <property type="entry name" value="HEMOLYSIN-RELATED"/>
    <property type="match status" value="1"/>
</dbReference>
<keyword evidence="2" id="KW-0813">Transport</keyword>
<comment type="function">
    <text evidence="10">Involved in cadaverine and putrescine tolerance in stationary phase. May facilitate the efflux of both cadaverine and putrescine from the cytoplasm, reducing potentially toxic levels under certain stress conditions.</text>
</comment>
<dbReference type="SMART" id="SM01091">
    <property type="entry name" value="CorC_HlyC"/>
    <property type="match status" value="1"/>
</dbReference>
<comment type="similarity">
    <text evidence="11">Belongs to the UPF0053 family. PaeA subfamily.</text>
</comment>
<organism evidence="20 21">
    <name type="scientific">Phocoenobacter skyensis</name>
    <dbReference type="NCBI Taxonomy" id="97481"/>
    <lineage>
        <taxon>Bacteria</taxon>
        <taxon>Pseudomonadati</taxon>
        <taxon>Pseudomonadota</taxon>
        <taxon>Gammaproteobacteria</taxon>
        <taxon>Pasteurellales</taxon>
        <taxon>Pasteurellaceae</taxon>
        <taxon>Phocoenobacter</taxon>
    </lineage>
</organism>
<dbReference type="InterPro" id="IPR016169">
    <property type="entry name" value="FAD-bd_PCMH_sub2"/>
</dbReference>
<reference evidence="20" key="1">
    <citation type="submission" date="2016-10" db="EMBL/GenBank/DDBJ databases">
        <authorList>
            <person name="de Groot N.N."/>
        </authorList>
    </citation>
    <scope>NUCLEOTIDE SEQUENCE [LARGE SCALE GENOMIC DNA]</scope>
    <source>
        <strain evidence="20">DSM 24204</strain>
    </source>
</reference>
<dbReference type="Proteomes" id="UP000198883">
    <property type="component" value="Unassembled WGS sequence"/>
</dbReference>
<evidence type="ECO:0000313" key="21">
    <source>
        <dbReference type="Proteomes" id="UP000198883"/>
    </source>
</evidence>
<keyword evidence="5 14" id="KW-0812">Transmembrane</keyword>
<dbReference type="Pfam" id="PF01595">
    <property type="entry name" value="CNNM"/>
    <property type="match status" value="1"/>
</dbReference>
<evidence type="ECO:0000256" key="2">
    <source>
        <dbReference type="ARBA" id="ARBA00022448"/>
    </source>
</evidence>
<protein>
    <recommendedName>
        <fullName evidence="12">Polyamine export protein</fullName>
    </recommendedName>
</protein>
<evidence type="ECO:0000256" key="4">
    <source>
        <dbReference type="ARBA" id="ARBA00022519"/>
    </source>
</evidence>
<evidence type="ECO:0000256" key="13">
    <source>
        <dbReference type="PROSITE-ProRule" id="PRU00703"/>
    </source>
</evidence>
<dbReference type="RefSeq" id="WP_090922942.1">
    <property type="nucleotide sequence ID" value="NZ_CP016180.1"/>
</dbReference>
<reference evidence="21" key="2">
    <citation type="submission" date="2016-10" db="EMBL/GenBank/DDBJ databases">
        <authorList>
            <person name="Varghese N."/>
            <person name="Submissions S."/>
        </authorList>
    </citation>
    <scope>NUCLEOTIDE SEQUENCE [LARGE SCALE GENOMIC DNA]</scope>
    <source>
        <strain evidence="21">DSM 24204</strain>
    </source>
</reference>
<dbReference type="OrthoDB" id="9797674at2"/>
<evidence type="ECO:0000256" key="1">
    <source>
        <dbReference type="ARBA" id="ARBA00004429"/>
    </source>
</evidence>
<evidence type="ECO:0000313" key="22">
    <source>
        <dbReference type="Proteomes" id="UP001224812"/>
    </source>
</evidence>
<keyword evidence="3" id="KW-1003">Cell membrane</keyword>
<name>A0A1H7ZEZ2_9PAST</name>
<dbReference type="SUPFAM" id="SSF56176">
    <property type="entry name" value="FAD-binding/transporter-associated domain-like"/>
    <property type="match status" value="1"/>
</dbReference>
<sequence>MDNIEILKLVAIIFLFFFLVLCSSFLSCSELSLAASRKFKIQGQLDNDDKIQKILALKDSPGDYFAAVQIGLNLVAIIAGAIGQDVISPHVTPFITSIIENEEIASICSSIISVLIITSIFIVFADLIPKKVAISNPEKVAQYIINPMLIVVKFLKPFIVLFDGLATVILKIFNANNEINEELTTDDIYAVVNAGAEAGLLVTEEQYLFGHIFNLKEDSVTSMMTHRDHIDFYSEDTPIEDVINSFDENLHQRAPIYKDEIDNIIGFVDIKKLLHLYIKEGNTFNLTDKRIFQPVLLIPDTLLLYEVLDCFKKNGDDFAIILNEYGLVVGVITLKDVMSIVMGDLVTYDDDYIVKRDESSWIISGATPYKDVLRLLEIEDDGCEYYETLSGLIMFLARRVPKIADQIIFHGFLFEIVSMEQHRIKQVLVTKK</sequence>
<dbReference type="SUPFAM" id="SSF54631">
    <property type="entry name" value="CBS-domain pair"/>
    <property type="match status" value="1"/>
</dbReference>
<dbReference type="AlphaFoldDB" id="A0A1H7ZEZ2"/>
<dbReference type="PROSITE" id="PS51846">
    <property type="entry name" value="CNNM"/>
    <property type="match status" value="1"/>
</dbReference>
<evidence type="ECO:0000313" key="18">
    <source>
        <dbReference type="EMBL" id="MDP8086178.1"/>
    </source>
</evidence>
<evidence type="ECO:0000256" key="10">
    <source>
        <dbReference type="ARBA" id="ARBA00037177"/>
    </source>
</evidence>
<feature type="domain" description="CNNM transmembrane" evidence="17">
    <location>
        <begin position="5"/>
        <end position="205"/>
    </location>
</feature>
<feature type="transmembrane region" description="Helical" evidence="15">
    <location>
        <begin position="104"/>
        <end position="128"/>
    </location>
</feature>
<dbReference type="Pfam" id="PF03471">
    <property type="entry name" value="CorC_HlyC"/>
    <property type="match status" value="1"/>
</dbReference>
<dbReference type="GO" id="GO:0005886">
    <property type="term" value="C:plasma membrane"/>
    <property type="evidence" value="ECO:0007669"/>
    <property type="project" value="UniProtKB-SubCell"/>
</dbReference>
<reference evidence="18 22" key="3">
    <citation type="journal article" date="2023" name="Front. Microbiol.">
        <title>Phylogeography and host specificity of Pasteurellaceae pathogenic to sea-farmed fish in the north-east Atlantic.</title>
        <authorList>
            <person name="Gulla S."/>
            <person name="Colquhoun D.J."/>
            <person name="Olsen A.B."/>
            <person name="Spilsberg B."/>
            <person name="Lagesen K."/>
            <person name="Aakesson C.P."/>
            <person name="Strom S."/>
            <person name="Manji F."/>
            <person name="Birkbeck T.H."/>
            <person name="Nilsen H.K."/>
        </authorList>
    </citation>
    <scope>NUCLEOTIDE SEQUENCE [LARGE SCALE GENOMIC DNA]</scope>
    <source>
        <strain evidence="18 22">VIO11850</strain>
    </source>
</reference>
<dbReference type="Pfam" id="PF00571">
    <property type="entry name" value="CBS"/>
    <property type="match status" value="2"/>
</dbReference>
<keyword evidence="4" id="KW-0997">Cell inner membrane</keyword>
<feature type="transmembrane region" description="Helical" evidence="15">
    <location>
        <begin position="6"/>
        <end position="28"/>
    </location>
</feature>
<evidence type="ECO:0000256" key="15">
    <source>
        <dbReference type="SAM" id="Phobius"/>
    </source>
</evidence>
<evidence type="ECO:0000256" key="3">
    <source>
        <dbReference type="ARBA" id="ARBA00022475"/>
    </source>
</evidence>
<dbReference type="InterPro" id="IPR005170">
    <property type="entry name" value="Transptr-assoc_dom"/>
</dbReference>
<comment type="subcellular location">
    <subcellularLocation>
        <location evidence="1">Cell inner membrane</location>
        <topology evidence="1">Multi-pass membrane protein</topology>
    </subcellularLocation>
</comment>
<dbReference type="STRING" id="97481.SAMN05444853_12425"/>